<evidence type="ECO:0000259" key="1">
    <source>
        <dbReference type="Pfam" id="PF13961"/>
    </source>
</evidence>
<accession>A0A6J0ZW98</accession>
<dbReference type="GeneID" id="110412694"/>
<dbReference type="PANTHER" id="PTHR35317">
    <property type="entry name" value="OS04G0629600 PROTEIN"/>
    <property type="match status" value="1"/>
</dbReference>
<keyword evidence="2" id="KW-1185">Reference proteome</keyword>
<dbReference type="AlphaFoldDB" id="A0A6J0ZW98"/>
<protein>
    <submittedName>
        <fullName evidence="3">Uncharacterized protein LOC110412694</fullName>
    </submittedName>
</protein>
<gene>
    <name evidence="3" type="primary">LOC110412694</name>
</gene>
<dbReference type="Pfam" id="PF13961">
    <property type="entry name" value="DUF4219"/>
    <property type="match status" value="1"/>
</dbReference>
<evidence type="ECO:0000313" key="3">
    <source>
        <dbReference type="RefSeq" id="XP_021278973.1"/>
    </source>
</evidence>
<name>A0A6J0ZW98_9ROSI</name>
<proteinExistence type="predicted"/>
<dbReference type="PANTHER" id="PTHR35317:SF31">
    <property type="entry name" value="DUF4219 DOMAIN-CONTAINING PROTEIN"/>
    <property type="match status" value="1"/>
</dbReference>
<organism evidence="2 3">
    <name type="scientific">Herrania umbratica</name>
    <dbReference type="NCBI Taxonomy" id="108875"/>
    <lineage>
        <taxon>Eukaryota</taxon>
        <taxon>Viridiplantae</taxon>
        <taxon>Streptophyta</taxon>
        <taxon>Embryophyta</taxon>
        <taxon>Tracheophyta</taxon>
        <taxon>Spermatophyta</taxon>
        <taxon>Magnoliopsida</taxon>
        <taxon>eudicotyledons</taxon>
        <taxon>Gunneridae</taxon>
        <taxon>Pentapetalae</taxon>
        <taxon>rosids</taxon>
        <taxon>malvids</taxon>
        <taxon>Malvales</taxon>
        <taxon>Malvaceae</taxon>
        <taxon>Byttnerioideae</taxon>
        <taxon>Herrania</taxon>
    </lineage>
</organism>
<dbReference type="RefSeq" id="XP_021278973.1">
    <property type="nucleotide sequence ID" value="XM_021423298.1"/>
</dbReference>
<feature type="domain" description="DUF4219" evidence="1">
    <location>
        <begin position="14"/>
        <end position="40"/>
    </location>
</feature>
<dbReference type="Proteomes" id="UP000504621">
    <property type="component" value="Unplaced"/>
</dbReference>
<dbReference type="OrthoDB" id="981249at2759"/>
<dbReference type="InterPro" id="IPR025314">
    <property type="entry name" value="DUF4219"/>
</dbReference>
<reference evidence="3" key="1">
    <citation type="submission" date="2025-08" db="UniProtKB">
        <authorList>
            <consortium name="RefSeq"/>
        </authorList>
    </citation>
    <scope>IDENTIFICATION</scope>
    <source>
        <tissue evidence="3">Leaf</tissue>
    </source>
</reference>
<sequence>MAAAGFNTPAPPPFTGENYQYWAVKMKTYLKAFDLWDVVETEGEPSAMRHANKTIAQIKQHFKEVAKSVPYARYDTFLRMFDGLLRMGSQFDFGWILEWVTNHWLKW</sequence>
<evidence type="ECO:0000313" key="2">
    <source>
        <dbReference type="Proteomes" id="UP000504621"/>
    </source>
</evidence>